<feature type="region of interest" description="Disordered" evidence="2">
    <location>
        <begin position="1"/>
        <end position="22"/>
    </location>
</feature>
<keyword evidence="1" id="KW-0175">Coiled coil</keyword>
<proteinExistence type="predicted"/>
<dbReference type="AlphaFoldDB" id="A0A1I7UH28"/>
<protein>
    <submittedName>
        <fullName evidence="4">Uncharacterized protein</fullName>
    </submittedName>
</protein>
<organism evidence="3 4">
    <name type="scientific">Caenorhabditis tropicalis</name>
    <dbReference type="NCBI Taxonomy" id="1561998"/>
    <lineage>
        <taxon>Eukaryota</taxon>
        <taxon>Metazoa</taxon>
        <taxon>Ecdysozoa</taxon>
        <taxon>Nematoda</taxon>
        <taxon>Chromadorea</taxon>
        <taxon>Rhabditida</taxon>
        <taxon>Rhabditina</taxon>
        <taxon>Rhabditomorpha</taxon>
        <taxon>Rhabditoidea</taxon>
        <taxon>Rhabditidae</taxon>
        <taxon>Peloderinae</taxon>
        <taxon>Caenorhabditis</taxon>
    </lineage>
</organism>
<evidence type="ECO:0000256" key="2">
    <source>
        <dbReference type="SAM" id="MobiDB-lite"/>
    </source>
</evidence>
<sequence>MEAIKKKEESIMKKEDSKPEQQKIEALENELKEDGTKKMTLESVTHQNEEKIENKQEELTEQMKKNNLEEQKARKELLEEMKEECRILRQQKEELIEKIEEKKLEVKRLTDLIETLNAELKLQRIRKLIIEWLNQQNN</sequence>
<accession>A0A1I7UH28</accession>
<evidence type="ECO:0000313" key="4">
    <source>
        <dbReference type="WBParaSite" id="Csp11.Scaffold629.g9256.t1"/>
    </source>
</evidence>
<name>A0A1I7UH28_9PELO</name>
<dbReference type="Proteomes" id="UP000095282">
    <property type="component" value="Unplaced"/>
</dbReference>
<dbReference type="WBParaSite" id="Csp11.Scaffold629.g9256.t1">
    <property type="protein sequence ID" value="Csp11.Scaffold629.g9256.t1"/>
    <property type="gene ID" value="Csp11.Scaffold629.g9256"/>
</dbReference>
<evidence type="ECO:0000256" key="1">
    <source>
        <dbReference type="SAM" id="Coils"/>
    </source>
</evidence>
<reference evidence="4" key="1">
    <citation type="submission" date="2016-11" db="UniProtKB">
        <authorList>
            <consortium name="WormBaseParasite"/>
        </authorList>
    </citation>
    <scope>IDENTIFICATION</scope>
</reference>
<evidence type="ECO:0000313" key="3">
    <source>
        <dbReference type="Proteomes" id="UP000095282"/>
    </source>
</evidence>
<feature type="coiled-coil region" evidence="1">
    <location>
        <begin position="24"/>
        <end position="126"/>
    </location>
</feature>
<keyword evidence="3" id="KW-1185">Reference proteome</keyword>